<dbReference type="Proteomes" id="UP000054804">
    <property type="component" value="Unassembled WGS sequence"/>
</dbReference>
<gene>
    <name evidence="2" type="ORF">AT728_08910</name>
</gene>
<feature type="compositionally biased region" description="Low complexity" evidence="1">
    <location>
        <begin position="88"/>
        <end position="108"/>
    </location>
</feature>
<dbReference type="AlphaFoldDB" id="A0A0W7X431"/>
<comment type="caution">
    <text evidence="2">The sequence shown here is derived from an EMBL/GenBank/DDBJ whole genome shotgun (WGS) entry which is preliminary data.</text>
</comment>
<evidence type="ECO:0000313" key="3">
    <source>
        <dbReference type="Proteomes" id="UP000054804"/>
    </source>
</evidence>
<organism evidence="2 3">
    <name type="scientific">Streptomyces silvensis</name>
    <dbReference type="NCBI Taxonomy" id="1765722"/>
    <lineage>
        <taxon>Bacteria</taxon>
        <taxon>Bacillati</taxon>
        <taxon>Actinomycetota</taxon>
        <taxon>Actinomycetes</taxon>
        <taxon>Kitasatosporales</taxon>
        <taxon>Streptomycetaceae</taxon>
        <taxon>Streptomyces</taxon>
    </lineage>
</organism>
<dbReference type="EMBL" id="LOCL01000033">
    <property type="protein sequence ID" value="KUF17537.1"/>
    <property type="molecule type" value="Genomic_DNA"/>
</dbReference>
<dbReference type="STRING" id="1765722.AT728_08910"/>
<dbReference type="OrthoDB" id="4227909at2"/>
<evidence type="ECO:0000313" key="2">
    <source>
        <dbReference type="EMBL" id="KUF17537.1"/>
    </source>
</evidence>
<keyword evidence="3" id="KW-1185">Reference proteome</keyword>
<feature type="region of interest" description="Disordered" evidence="1">
    <location>
        <begin position="74"/>
        <end position="115"/>
    </location>
</feature>
<proteinExistence type="predicted"/>
<protein>
    <submittedName>
        <fullName evidence="2">Uncharacterized protein</fullName>
    </submittedName>
</protein>
<sequence>MLRHYAVDLLDWYRGGLSSRRLAVLVRQLPDDSALHRELHGEAARWTVTDYLLAHAVDRLAEANWMFAMVNRDEDAEPLEPPEPLPRPDAGSTPAAEPEAAPRAPGPGDLATFFG</sequence>
<accession>A0A0W7X431</accession>
<evidence type="ECO:0000256" key="1">
    <source>
        <dbReference type="SAM" id="MobiDB-lite"/>
    </source>
</evidence>
<name>A0A0W7X431_9ACTN</name>
<reference evidence="2 3" key="1">
    <citation type="submission" date="2015-12" db="EMBL/GenBank/DDBJ databases">
        <title>Draft genome sequence of Streptomyces silvensis ATCC 53525, a producer of novel hormone antagonists.</title>
        <authorList>
            <person name="Johnston C.W."/>
            <person name="Li Y."/>
            <person name="Magarvey N.A."/>
        </authorList>
    </citation>
    <scope>NUCLEOTIDE SEQUENCE [LARGE SCALE GENOMIC DNA]</scope>
    <source>
        <strain evidence="2 3">ATCC 53525</strain>
    </source>
</reference>